<name>A0ABV7LLP0_9GAMM</name>
<evidence type="ECO:0000313" key="2">
    <source>
        <dbReference type="Proteomes" id="UP001595579"/>
    </source>
</evidence>
<protein>
    <recommendedName>
        <fullName evidence="3">Apea-like HEPN domain-containing protein</fullName>
    </recommendedName>
</protein>
<accession>A0ABV7LLP0</accession>
<keyword evidence="2" id="KW-1185">Reference proteome</keyword>
<evidence type="ECO:0008006" key="3">
    <source>
        <dbReference type="Google" id="ProtNLM"/>
    </source>
</evidence>
<dbReference type="EMBL" id="JBHRUG010000013">
    <property type="protein sequence ID" value="MFC3283056.1"/>
    <property type="molecule type" value="Genomic_DNA"/>
</dbReference>
<proteinExistence type="predicted"/>
<reference evidence="2" key="1">
    <citation type="journal article" date="2019" name="Int. J. Syst. Evol. Microbiol.">
        <title>The Global Catalogue of Microorganisms (GCM) 10K type strain sequencing project: providing services to taxonomists for standard genome sequencing and annotation.</title>
        <authorList>
            <consortium name="The Broad Institute Genomics Platform"/>
            <consortium name="The Broad Institute Genome Sequencing Center for Infectious Disease"/>
            <person name="Wu L."/>
            <person name="Ma J."/>
        </authorList>
    </citation>
    <scope>NUCLEOTIDE SEQUENCE [LARGE SCALE GENOMIC DNA]</scope>
    <source>
        <strain evidence="2">CECT 7698</strain>
    </source>
</reference>
<comment type="caution">
    <text evidence="1">The sequence shown here is derived from an EMBL/GenBank/DDBJ whole genome shotgun (WGS) entry which is preliminary data.</text>
</comment>
<sequence>MKKKLSIDEILNQTFFGLDTLTMLDDVEHFIKFAESNIAWQKHSQYCRTERECDKEEFDDPSMEAQYRDQMLEDVVYRFDVGLTQRVRYAGLAALITTIEWCLLSLKKRATFPFPKKRDSTNETIHVLSVFNEKATLGLEAKIEHLEAVIQVRNCLVHAAGLLESFRYEQQLRARLLTLSGINASNTNFLGEIIEIKPGFLEGVVEDVRTWLPSIEQTASQQGLLRK</sequence>
<organism evidence="1 2">
    <name type="scientific">Litchfieldella rifensis</name>
    <dbReference type="NCBI Taxonomy" id="762643"/>
    <lineage>
        <taxon>Bacteria</taxon>
        <taxon>Pseudomonadati</taxon>
        <taxon>Pseudomonadota</taxon>
        <taxon>Gammaproteobacteria</taxon>
        <taxon>Oceanospirillales</taxon>
        <taxon>Halomonadaceae</taxon>
        <taxon>Litchfieldella</taxon>
    </lineage>
</organism>
<dbReference type="RefSeq" id="WP_386772130.1">
    <property type="nucleotide sequence ID" value="NZ_JBHRUG010000013.1"/>
</dbReference>
<dbReference type="Proteomes" id="UP001595579">
    <property type="component" value="Unassembled WGS sequence"/>
</dbReference>
<gene>
    <name evidence="1" type="ORF">ACFOEV_05460</name>
</gene>
<evidence type="ECO:0000313" key="1">
    <source>
        <dbReference type="EMBL" id="MFC3283056.1"/>
    </source>
</evidence>